<dbReference type="HOGENOM" id="CLU_040416_2_1_4"/>
<keyword evidence="3 4" id="KW-0546">Nucleotide metabolism</keyword>
<feature type="region of interest" description="Disordered" evidence="5">
    <location>
        <begin position="32"/>
        <end position="51"/>
    </location>
</feature>
<evidence type="ECO:0000256" key="1">
    <source>
        <dbReference type="ARBA" id="ARBA00001968"/>
    </source>
</evidence>
<comment type="catalytic activity">
    <reaction evidence="4">
        <text>UTP + H2O = UMP + diphosphate + H(+)</text>
        <dbReference type="Rhea" id="RHEA:29395"/>
        <dbReference type="ChEBI" id="CHEBI:15377"/>
        <dbReference type="ChEBI" id="CHEBI:15378"/>
        <dbReference type="ChEBI" id="CHEBI:33019"/>
        <dbReference type="ChEBI" id="CHEBI:46398"/>
        <dbReference type="ChEBI" id="CHEBI:57865"/>
        <dbReference type="EC" id="3.6.1.9"/>
    </reaction>
</comment>
<dbReference type="AlphaFoldDB" id="F2BCJ6"/>
<feature type="site" description="Important for substrate specificity" evidence="4">
    <location>
        <position position="205"/>
    </location>
</feature>
<dbReference type="EMBL" id="AFAY01000030">
    <property type="protein sequence ID" value="EGF10780.1"/>
    <property type="molecule type" value="Genomic_DNA"/>
</dbReference>
<name>F2BCJ6_9NEIS</name>
<feature type="site" description="Important for substrate specificity" evidence="4">
    <location>
        <position position="58"/>
    </location>
</feature>
<comment type="cofactor">
    <cofactor evidence="1 4">
        <name>a divalent metal cation</name>
        <dbReference type="ChEBI" id="CHEBI:60240"/>
    </cofactor>
</comment>
<dbReference type="HAMAP" id="MF_00528">
    <property type="entry name" value="Maf"/>
    <property type="match status" value="1"/>
</dbReference>
<comment type="catalytic activity">
    <reaction evidence="4">
        <text>dTTP + H2O = dTMP + diphosphate + H(+)</text>
        <dbReference type="Rhea" id="RHEA:28534"/>
        <dbReference type="ChEBI" id="CHEBI:15377"/>
        <dbReference type="ChEBI" id="CHEBI:15378"/>
        <dbReference type="ChEBI" id="CHEBI:33019"/>
        <dbReference type="ChEBI" id="CHEBI:37568"/>
        <dbReference type="ChEBI" id="CHEBI:63528"/>
        <dbReference type="EC" id="3.6.1.9"/>
    </reaction>
</comment>
<dbReference type="CDD" id="cd00555">
    <property type="entry name" value="Maf"/>
    <property type="match status" value="1"/>
</dbReference>
<dbReference type="STRING" id="267212.GCA_001063965_01683"/>
<feature type="site" description="Important for substrate specificity" evidence="4">
    <location>
        <position position="123"/>
    </location>
</feature>
<keyword evidence="6" id="KW-0808">Transferase</keyword>
<keyword evidence="4" id="KW-0963">Cytoplasm</keyword>
<dbReference type="InterPro" id="IPR003697">
    <property type="entry name" value="Maf-like"/>
</dbReference>
<dbReference type="GO" id="GO:0005737">
    <property type="term" value="C:cytoplasm"/>
    <property type="evidence" value="ECO:0007669"/>
    <property type="project" value="UniProtKB-SubCell"/>
</dbReference>
<dbReference type="SUPFAM" id="SSF52972">
    <property type="entry name" value="ITPase-like"/>
    <property type="match status" value="1"/>
</dbReference>
<proteinExistence type="inferred from homology"/>
<dbReference type="InterPro" id="IPR029001">
    <property type="entry name" value="ITPase-like_fam"/>
</dbReference>
<feature type="active site" description="Proton acceptor" evidence="4">
    <location>
        <position position="122"/>
    </location>
</feature>
<reference evidence="6 7" key="1">
    <citation type="submission" date="2011-02" db="EMBL/GenBank/DDBJ databases">
        <authorList>
            <person name="Muzny D."/>
            <person name="Qin X."/>
            <person name="Deng J."/>
            <person name="Jiang H."/>
            <person name="Liu Y."/>
            <person name="Qu J."/>
            <person name="Song X.-Z."/>
            <person name="Zhang L."/>
            <person name="Thornton R."/>
            <person name="Coyle M."/>
            <person name="Francisco L."/>
            <person name="Jackson L."/>
            <person name="Javaid M."/>
            <person name="Korchina V."/>
            <person name="Kovar C."/>
            <person name="Mata R."/>
            <person name="Mathew T."/>
            <person name="Ngo R."/>
            <person name="Nguyen L."/>
            <person name="Nguyen N."/>
            <person name="Okwuonu G."/>
            <person name="Ongeri F."/>
            <person name="Pham C."/>
            <person name="Simmons D."/>
            <person name="Wilczek-Boney K."/>
            <person name="Hale W."/>
            <person name="Jakkamsetti A."/>
            <person name="Pham P."/>
            <person name="Ruth R."/>
            <person name="San Lucas F."/>
            <person name="Warren J."/>
            <person name="Zhang J."/>
            <person name="Zhao Z."/>
            <person name="Zhou C."/>
            <person name="Zhu D."/>
            <person name="Lee S."/>
            <person name="Bess C."/>
            <person name="Blankenburg K."/>
            <person name="Forbes L."/>
            <person name="Fu Q."/>
            <person name="Gubbala S."/>
            <person name="Hirani K."/>
            <person name="Jayaseelan J.C."/>
            <person name="Lara F."/>
            <person name="Munidasa M."/>
            <person name="Palculict T."/>
            <person name="Patil S."/>
            <person name="Pu L.-L."/>
            <person name="Saada N."/>
            <person name="Tang L."/>
            <person name="Weissenberger G."/>
            <person name="Zhu Y."/>
            <person name="Hemphill L."/>
            <person name="Shang Y."/>
            <person name="Youmans B."/>
            <person name="Ayvaz T."/>
            <person name="Ross M."/>
            <person name="Santibanez J."/>
            <person name="Aqrawi P."/>
            <person name="Gross S."/>
            <person name="Joshi V."/>
            <person name="Fowler G."/>
            <person name="Nazareth L."/>
            <person name="Reid J."/>
            <person name="Worley K."/>
            <person name="Petrosino J."/>
            <person name="Highlander S."/>
            <person name="Gibbs R."/>
        </authorList>
    </citation>
    <scope>NUCLEOTIDE SEQUENCE [LARGE SCALE GENOMIC DNA]</scope>
    <source>
        <strain evidence="6 7">ATCC BAA-1200</strain>
    </source>
</reference>
<dbReference type="Gene3D" id="3.90.950.10">
    <property type="match status" value="1"/>
</dbReference>
<gene>
    <name evidence="6" type="primary">maf2</name>
    <name evidence="6" type="ORF">HMPREF9123_1451</name>
</gene>
<comment type="caution">
    <text evidence="4">Lacks conserved residue(s) required for the propagation of feature annotation.</text>
</comment>
<keyword evidence="7" id="KW-1185">Reference proteome</keyword>
<dbReference type="PANTHER" id="PTHR43213:SF5">
    <property type="entry name" value="BIFUNCTIONAL DTTP_UTP PYROPHOSPHATASE_METHYLTRANSFERASE PROTEIN-RELATED"/>
    <property type="match status" value="1"/>
</dbReference>
<evidence type="ECO:0000256" key="3">
    <source>
        <dbReference type="ARBA" id="ARBA00023080"/>
    </source>
</evidence>
<comment type="subcellular location">
    <subcellularLocation>
        <location evidence="4">Cytoplasm</location>
    </subcellularLocation>
</comment>
<dbReference type="NCBIfam" id="TIGR00172">
    <property type="entry name" value="maf"/>
    <property type="match status" value="1"/>
</dbReference>
<protein>
    <recommendedName>
        <fullName evidence="4">dTTP/UTP pyrophosphatase</fullName>
        <shortName evidence="4">dTTPase/UTPase</shortName>
        <ecNumber evidence="4">3.6.1.9</ecNumber>
    </recommendedName>
    <alternativeName>
        <fullName evidence="4">Nucleoside triphosphate pyrophosphatase</fullName>
    </alternativeName>
    <alternativeName>
        <fullName evidence="4">Nucleotide pyrophosphatase</fullName>
        <shortName evidence="4">Nucleotide PPase</shortName>
    </alternativeName>
</protein>
<dbReference type="GO" id="GO:0036221">
    <property type="term" value="F:UTP diphosphatase activity"/>
    <property type="evidence" value="ECO:0007669"/>
    <property type="project" value="RHEA"/>
</dbReference>
<dbReference type="GO" id="GO:0036218">
    <property type="term" value="F:dTTP diphosphatase activity"/>
    <property type="evidence" value="ECO:0007669"/>
    <property type="project" value="RHEA"/>
</dbReference>
<comment type="function">
    <text evidence="4">Nucleoside triphosphate pyrophosphatase that hydrolyzes dTTP and UTP. May have a dual role in cell division arrest and in preventing the incorporation of modified nucleotides into cellular nucleic acids.</text>
</comment>
<organism evidence="6 7">
    <name type="scientific">Neisseria bacilliformis ATCC BAA-1200</name>
    <dbReference type="NCBI Taxonomy" id="888742"/>
    <lineage>
        <taxon>Bacteria</taxon>
        <taxon>Pseudomonadati</taxon>
        <taxon>Pseudomonadota</taxon>
        <taxon>Betaproteobacteria</taxon>
        <taxon>Neisseriales</taxon>
        <taxon>Neisseriaceae</taxon>
        <taxon>Neisseria</taxon>
    </lineage>
</organism>
<evidence type="ECO:0000256" key="5">
    <source>
        <dbReference type="SAM" id="MobiDB-lite"/>
    </source>
</evidence>
<dbReference type="GO" id="GO:0009117">
    <property type="term" value="P:nucleotide metabolic process"/>
    <property type="evidence" value="ECO:0007669"/>
    <property type="project" value="UniProtKB-KW"/>
</dbReference>
<accession>F2BCJ6</accession>
<dbReference type="Pfam" id="PF02545">
    <property type="entry name" value="Maf"/>
    <property type="match status" value="1"/>
</dbReference>
<comment type="similarity">
    <text evidence="4">Belongs to the Maf family. YhdE subfamily.</text>
</comment>
<evidence type="ECO:0000313" key="7">
    <source>
        <dbReference type="Proteomes" id="UP000004105"/>
    </source>
</evidence>
<dbReference type="PANTHER" id="PTHR43213">
    <property type="entry name" value="BIFUNCTIONAL DTTP/UTP PYROPHOSPHATASE/METHYLTRANSFERASE PROTEIN-RELATED"/>
    <property type="match status" value="1"/>
</dbReference>
<keyword evidence="2 4" id="KW-0378">Hydrolase</keyword>
<evidence type="ECO:0000256" key="4">
    <source>
        <dbReference type="HAMAP-Rule" id="MF_00528"/>
    </source>
</evidence>
<dbReference type="GO" id="GO:0016740">
    <property type="term" value="F:transferase activity"/>
    <property type="evidence" value="ECO:0007669"/>
    <property type="project" value="UniProtKB-KW"/>
</dbReference>
<dbReference type="EC" id="3.6.1.9" evidence="4"/>
<dbReference type="Proteomes" id="UP000004105">
    <property type="component" value="Unassembled WGS sequence"/>
</dbReference>
<evidence type="ECO:0000313" key="6">
    <source>
        <dbReference type="EMBL" id="EGF10780.1"/>
    </source>
</evidence>
<comment type="caution">
    <text evidence="6">The sequence shown here is derived from an EMBL/GenBank/DDBJ whole genome shotgun (WGS) entry which is preliminary data.</text>
</comment>
<evidence type="ECO:0000256" key="2">
    <source>
        <dbReference type="ARBA" id="ARBA00022801"/>
    </source>
</evidence>
<sequence>MIFTHTAADRRKKRPSESVRRVWRTGFSDGLRYNRRPERQTGNNMPAPLIRLASGSPRRREILENLGYRIERLNADIDETPRPGEPPAAYVLRMAREKNAAALRLLRETGAPPSESPVLSADTAVALDGDILGKPESPEHARAMLRRLSGREHEVHTALCLFAHGLAHTAVQTSRVRFAPLSDAQIAAYVQSGEPLDKAGAYGIQGAGGVFVRELRGSFSGVMGLPVYETCELLRQAGCAVPPFG</sequence>